<evidence type="ECO:0000259" key="9">
    <source>
        <dbReference type="PROSITE" id="PS51085"/>
    </source>
</evidence>
<evidence type="ECO:0000256" key="8">
    <source>
        <dbReference type="ARBA" id="ARBA00023014"/>
    </source>
</evidence>
<dbReference type="PROSITE" id="PS51839">
    <property type="entry name" value="4FE4S_HC3"/>
    <property type="match status" value="1"/>
</dbReference>
<dbReference type="Proteomes" id="UP000515847">
    <property type="component" value="Chromosome"/>
</dbReference>
<reference evidence="12 13" key="1">
    <citation type="journal article" date="2019" name="Front. Microbiol.">
        <title>Thermoanaerosceptrum fracticalcis gen. nov. sp. nov., a Novel Fumarate-Fermenting Microorganism From a Deep Fractured Carbonate Aquifer of the US Great Basin.</title>
        <authorList>
            <person name="Hamilton-Brehm S.D."/>
            <person name="Stewart L.E."/>
            <person name="Zavarin M."/>
            <person name="Caldwell M."/>
            <person name="Lawson P.A."/>
            <person name="Onstott T.C."/>
            <person name="Grzymski J."/>
            <person name="Neveux I."/>
            <person name="Lollar B.S."/>
            <person name="Russell C.E."/>
            <person name="Moser D.P."/>
        </authorList>
    </citation>
    <scope>NUCLEOTIDE SEQUENCE [LARGE SCALE GENOMIC DNA]</scope>
    <source>
        <strain evidence="12 13">DRI-13</strain>
    </source>
</reference>
<dbReference type="GO" id="GO:0051537">
    <property type="term" value="F:2 iron, 2 sulfur cluster binding"/>
    <property type="evidence" value="ECO:0007669"/>
    <property type="project" value="UniProtKB-KW"/>
</dbReference>
<feature type="domain" description="4Fe-4S His(Cys)3-ligated-type" evidence="11">
    <location>
        <begin position="80"/>
        <end position="119"/>
    </location>
</feature>
<dbReference type="NCBIfam" id="NF040763">
    <property type="entry name" value="FeFe_hydrog_A6"/>
    <property type="match status" value="1"/>
</dbReference>
<evidence type="ECO:0000256" key="5">
    <source>
        <dbReference type="ARBA" id="ARBA00022737"/>
    </source>
</evidence>
<dbReference type="SUPFAM" id="SSF54862">
    <property type="entry name" value="4Fe-4S ferredoxins"/>
    <property type="match status" value="1"/>
</dbReference>
<keyword evidence="7" id="KW-0408">Iron</keyword>
<dbReference type="FunFam" id="4.10.260.20:FF:000001">
    <property type="entry name" value="NADP-reducing hydrogenase subunit HndD"/>
    <property type="match status" value="1"/>
</dbReference>
<dbReference type="GO" id="GO:0008137">
    <property type="term" value="F:NADH dehydrogenase (ubiquinone) activity"/>
    <property type="evidence" value="ECO:0007669"/>
    <property type="project" value="InterPro"/>
</dbReference>
<dbReference type="InterPro" id="IPR013352">
    <property type="entry name" value="Fe_hydrogenase_subset"/>
</dbReference>
<dbReference type="InterPro" id="IPR009016">
    <property type="entry name" value="Fe_hydrogenase"/>
</dbReference>
<dbReference type="PROSITE" id="PS51379">
    <property type="entry name" value="4FE4S_FER_2"/>
    <property type="match status" value="2"/>
</dbReference>
<dbReference type="Gene3D" id="3.10.20.740">
    <property type="match status" value="1"/>
</dbReference>
<dbReference type="Gene3D" id="3.40.50.1780">
    <property type="match status" value="1"/>
</dbReference>
<dbReference type="GO" id="GO:0042773">
    <property type="term" value="P:ATP synthesis coupled electron transport"/>
    <property type="evidence" value="ECO:0007669"/>
    <property type="project" value="InterPro"/>
</dbReference>
<evidence type="ECO:0000313" key="12">
    <source>
        <dbReference type="EMBL" id="QNB47212.1"/>
    </source>
</evidence>
<keyword evidence="2" id="KW-0004">4Fe-4S</keyword>
<dbReference type="NCBIfam" id="TIGR02512">
    <property type="entry name" value="FeFe_hydrog_A"/>
    <property type="match status" value="1"/>
</dbReference>
<evidence type="ECO:0000256" key="1">
    <source>
        <dbReference type="ARBA" id="ARBA00001966"/>
    </source>
</evidence>
<dbReference type="InterPro" id="IPR019574">
    <property type="entry name" value="NADH_UbQ_OxRdtase_Gsu_4Fe4S-bd"/>
</dbReference>
<dbReference type="InterPro" id="IPR004108">
    <property type="entry name" value="Fe_hydrogenase_lsu_C"/>
</dbReference>
<dbReference type="InterPro" id="IPR003149">
    <property type="entry name" value="Fe_hydrogenase_ssu"/>
</dbReference>
<dbReference type="RefSeq" id="WP_051966040.1">
    <property type="nucleotide sequence ID" value="NZ_CP045798.1"/>
</dbReference>
<dbReference type="KEGG" id="tfr:BR63_13425"/>
<protein>
    <submittedName>
        <fullName evidence="12">2Fe-2S iron-sulfur cluster binding domain-containing protein</fullName>
    </submittedName>
</protein>
<dbReference type="FunFam" id="3.30.70.20:FF:000035">
    <property type="entry name" value="Iron hydrogenase 1"/>
    <property type="match status" value="1"/>
</dbReference>
<evidence type="ECO:0000313" key="13">
    <source>
        <dbReference type="Proteomes" id="UP000515847"/>
    </source>
</evidence>
<dbReference type="SUPFAM" id="SSF53920">
    <property type="entry name" value="Fe-only hydrogenase"/>
    <property type="match status" value="1"/>
</dbReference>
<dbReference type="PROSITE" id="PS00641">
    <property type="entry name" value="COMPLEX1_75K_1"/>
    <property type="match status" value="1"/>
</dbReference>
<dbReference type="CDD" id="cd00207">
    <property type="entry name" value="fer2"/>
    <property type="match status" value="1"/>
</dbReference>
<evidence type="ECO:0000256" key="3">
    <source>
        <dbReference type="ARBA" id="ARBA00022714"/>
    </source>
</evidence>
<dbReference type="EMBL" id="CP045798">
    <property type="protein sequence ID" value="QNB47212.1"/>
    <property type="molecule type" value="Genomic_DNA"/>
</dbReference>
<name>A0A7G6E558_THEFR</name>
<dbReference type="Pfam" id="PF10588">
    <property type="entry name" value="NADH-G_4Fe-4S_3"/>
    <property type="match status" value="1"/>
</dbReference>
<dbReference type="SMART" id="SM00929">
    <property type="entry name" value="NADH-G_4Fe-4S_3"/>
    <property type="match status" value="1"/>
</dbReference>
<dbReference type="InterPro" id="IPR000283">
    <property type="entry name" value="NADH_UbQ_OxRdtase_75kDa_su_CS"/>
</dbReference>
<dbReference type="InterPro" id="IPR001041">
    <property type="entry name" value="2Fe-2S_ferredoxin-type"/>
</dbReference>
<dbReference type="PROSITE" id="PS51085">
    <property type="entry name" value="2FE2S_FER_2"/>
    <property type="match status" value="1"/>
</dbReference>
<feature type="domain" description="4Fe-4S ferredoxin-type" evidence="10">
    <location>
        <begin position="139"/>
        <end position="169"/>
    </location>
</feature>
<gene>
    <name evidence="12" type="ORF">BR63_13425</name>
</gene>
<feature type="domain" description="4Fe-4S ferredoxin-type" evidence="10">
    <location>
        <begin position="182"/>
        <end position="211"/>
    </location>
</feature>
<dbReference type="GO" id="GO:0016020">
    <property type="term" value="C:membrane"/>
    <property type="evidence" value="ECO:0007669"/>
    <property type="project" value="InterPro"/>
</dbReference>
<evidence type="ECO:0000259" key="10">
    <source>
        <dbReference type="PROSITE" id="PS51379"/>
    </source>
</evidence>
<keyword evidence="5" id="KW-0677">Repeat</keyword>
<dbReference type="InterPro" id="IPR049830">
    <property type="entry name" value="HndD"/>
</dbReference>
<dbReference type="SUPFAM" id="SSF54292">
    <property type="entry name" value="2Fe-2S ferredoxin-like"/>
    <property type="match status" value="1"/>
</dbReference>
<dbReference type="InterPro" id="IPR017900">
    <property type="entry name" value="4Fe4S_Fe_S_CS"/>
</dbReference>
<organism evidence="12 13">
    <name type="scientific">Thermanaerosceptrum fracticalcis</name>
    <dbReference type="NCBI Taxonomy" id="1712410"/>
    <lineage>
        <taxon>Bacteria</taxon>
        <taxon>Bacillati</taxon>
        <taxon>Bacillota</taxon>
        <taxon>Clostridia</taxon>
        <taxon>Eubacteriales</taxon>
        <taxon>Peptococcaceae</taxon>
        <taxon>Thermanaerosceptrum</taxon>
    </lineage>
</organism>
<dbReference type="Gene3D" id="3.30.70.20">
    <property type="match status" value="1"/>
</dbReference>
<dbReference type="SMART" id="SM00902">
    <property type="entry name" value="Fe_hyd_SSU"/>
    <property type="match status" value="1"/>
</dbReference>
<dbReference type="AlphaFoldDB" id="A0A7G6E558"/>
<dbReference type="GO" id="GO:0008901">
    <property type="term" value="F:ferredoxin hydrogenase activity"/>
    <property type="evidence" value="ECO:0007669"/>
    <property type="project" value="InterPro"/>
</dbReference>
<dbReference type="InterPro" id="IPR036991">
    <property type="entry name" value="Fe_hydrogenase_ssu_sf"/>
</dbReference>
<evidence type="ECO:0000256" key="4">
    <source>
        <dbReference type="ARBA" id="ARBA00022723"/>
    </source>
</evidence>
<keyword evidence="3" id="KW-0001">2Fe-2S</keyword>
<keyword evidence="8" id="KW-0411">Iron-sulfur</keyword>
<accession>A0A7G6E558</accession>
<proteinExistence type="predicted"/>
<evidence type="ECO:0000256" key="2">
    <source>
        <dbReference type="ARBA" id="ARBA00022485"/>
    </source>
</evidence>
<dbReference type="PROSITE" id="PS00198">
    <property type="entry name" value="4FE4S_FER_1"/>
    <property type="match status" value="1"/>
</dbReference>
<keyword evidence="4" id="KW-0479">Metal-binding</keyword>
<dbReference type="GO" id="GO:0051539">
    <property type="term" value="F:4 iron, 4 sulfur cluster binding"/>
    <property type="evidence" value="ECO:0007669"/>
    <property type="project" value="UniProtKB-KW"/>
</dbReference>
<dbReference type="Pfam" id="PF22117">
    <property type="entry name" value="Fer4_Nqo3"/>
    <property type="match status" value="1"/>
</dbReference>
<keyword evidence="13" id="KW-1185">Reference proteome</keyword>
<dbReference type="Gene3D" id="3.40.950.10">
    <property type="entry name" value="Fe-only Hydrogenase (Larger Subunit), Chain L, domain 3"/>
    <property type="match status" value="1"/>
</dbReference>
<dbReference type="InterPro" id="IPR054351">
    <property type="entry name" value="NADH_UbQ_OxRdtase_ferredoxin"/>
</dbReference>
<dbReference type="Gene3D" id="4.10.260.20">
    <property type="entry name" value="Iron hydrogenase, small subunit"/>
    <property type="match status" value="1"/>
</dbReference>
<evidence type="ECO:0000256" key="7">
    <source>
        <dbReference type="ARBA" id="ARBA00023004"/>
    </source>
</evidence>
<dbReference type="InterPro" id="IPR017896">
    <property type="entry name" value="4Fe4S_Fe-S-bd"/>
</dbReference>
<evidence type="ECO:0000256" key="6">
    <source>
        <dbReference type="ARBA" id="ARBA00023002"/>
    </source>
</evidence>
<comment type="cofactor">
    <cofactor evidence="1">
        <name>[4Fe-4S] cluster</name>
        <dbReference type="ChEBI" id="CHEBI:49883"/>
    </cofactor>
</comment>
<evidence type="ECO:0000259" key="11">
    <source>
        <dbReference type="PROSITE" id="PS51839"/>
    </source>
</evidence>
<dbReference type="OrthoDB" id="9805142at2"/>
<feature type="domain" description="2Fe-2S ferredoxin-type" evidence="9">
    <location>
        <begin position="2"/>
        <end position="80"/>
    </location>
</feature>
<dbReference type="PANTHER" id="PTHR11615">
    <property type="entry name" value="NITRATE, FORMATE, IRON DEHYDROGENASE"/>
    <property type="match status" value="1"/>
</dbReference>
<keyword evidence="6" id="KW-0560">Oxidoreductase</keyword>
<sequence length="604" mass="66180">MEMVTLTIDGQVVRVPAGTTVLEAAQQAGIDIPTLCYLKEINKIGACRVCLVEIKGARGLQASCVYPVAEGMEVKTNTPSIREARKAVVELILSNHPMECLTCNRSTNCELQALAKKLGIKDIRFTGANTAFEPDLSSPSIERIPDKCILCRRCVAVCNQVQGVGVLGLTERGFESLVAPPFHRTLNEVNCTFCGQCINVCPVGALREKDHTQRVWEALNDPDKHVIVQTAPAVRVALGEEFGYPVGTSVTKKMVAALRRLGFDKVFDTDFTADLTILEEGSELLERVKEGGKLPLITSCSPGWVKYCEHHYPEFLANLSTAKSPQQMFGALAKTYYAEKADIDPTKIFSVSVMPCTAKKFECGRPELQDSGFPDVDAVLTTRELADMIKEAGIDFRSLPEEEYDLPMGITTGAGLIFGATGGVMEAALRTVYELVTGKTLEKVDFVAVRGIEGIKEASIEIPPLGTVKVAVAHGLNNARKLLEKLKDGEADYHFIEIMACPGGCVGGGGQPIVSGPERMKLGEDYRVLRARAIYQEDREMPLRKSHDNPAVKALYEEYLGKPLSHKSHHLLHTHYTKRPKYVALVAQEECYSEKEAACSEEKE</sequence>
<dbReference type="GO" id="GO:0005506">
    <property type="term" value="F:iron ion binding"/>
    <property type="evidence" value="ECO:0007669"/>
    <property type="project" value="InterPro"/>
</dbReference>
<dbReference type="FunFam" id="3.10.20.740:FF:000005">
    <property type="entry name" value="NADH:ubiquinone oxidoreductase subunit"/>
    <property type="match status" value="1"/>
</dbReference>
<dbReference type="Pfam" id="PF02906">
    <property type="entry name" value="Fe_hyd_lg_C"/>
    <property type="match status" value="1"/>
</dbReference>
<dbReference type="InterPro" id="IPR050340">
    <property type="entry name" value="Cytosolic_Fe-S_CAF"/>
</dbReference>
<dbReference type="Pfam" id="PF13510">
    <property type="entry name" value="Fer2_4"/>
    <property type="match status" value="1"/>
</dbReference>
<dbReference type="Pfam" id="PF02256">
    <property type="entry name" value="Fe_hyd_SSU"/>
    <property type="match status" value="1"/>
</dbReference>
<dbReference type="InterPro" id="IPR036010">
    <property type="entry name" value="2Fe-2S_ferredoxin-like_sf"/>
</dbReference>